<feature type="domain" description="C2H2-type" evidence="14">
    <location>
        <begin position="675"/>
        <end position="703"/>
    </location>
</feature>
<dbReference type="FunFam" id="3.30.160.60:FF:000446">
    <property type="entry name" value="Zinc finger protein"/>
    <property type="match status" value="1"/>
</dbReference>
<reference evidence="15" key="2">
    <citation type="submission" date="2025-08" db="UniProtKB">
        <authorList>
            <consortium name="Ensembl"/>
        </authorList>
    </citation>
    <scope>IDENTIFICATION</scope>
</reference>
<evidence type="ECO:0000256" key="1">
    <source>
        <dbReference type="ARBA" id="ARBA00004123"/>
    </source>
</evidence>
<keyword evidence="5 12" id="KW-0863">Zinc-finger</keyword>
<dbReference type="SUPFAM" id="SSF57667">
    <property type="entry name" value="beta-beta-alpha zinc fingers"/>
    <property type="match status" value="8"/>
</dbReference>
<dbReference type="AlphaFoldDB" id="A0A667Z6H4"/>
<dbReference type="InterPro" id="IPR013087">
    <property type="entry name" value="Znf_C2H2_type"/>
</dbReference>
<feature type="domain" description="C2H2-type" evidence="14">
    <location>
        <begin position="874"/>
        <end position="901"/>
    </location>
</feature>
<feature type="region of interest" description="Disordered" evidence="13">
    <location>
        <begin position="362"/>
        <end position="469"/>
    </location>
</feature>
<feature type="domain" description="C2H2-type" evidence="14">
    <location>
        <begin position="618"/>
        <end position="645"/>
    </location>
</feature>
<keyword evidence="10" id="KW-0804">Transcription</keyword>
<feature type="compositionally biased region" description="Polar residues" evidence="13">
    <location>
        <begin position="365"/>
        <end position="375"/>
    </location>
</feature>
<dbReference type="Proteomes" id="UP000472263">
    <property type="component" value="Chromosome 23"/>
</dbReference>
<dbReference type="FunFam" id="3.30.160.60:FF:000690">
    <property type="entry name" value="Zinc finger protein 354C"/>
    <property type="match status" value="2"/>
</dbReference>
<reference evidence="15" key="1">
    <citation type="submission" date="2019-06" db="EMBL/GenBank/DDBJ databases">
        <authorList>
            <consortium name="Wellcome Sanger Institute Data Sharing"/>
        </authorList>
    </citation>
    <scope>NUCLEOTIDE SEQUENCE [LARGE SCALE GENOMIC DNA]</scope>
</reference>
<comment type="subcellular location">
    <subcellularLocation>
        <location evidence="1">Nucleus</location>
    </subcellularLocation>
</comment>
<keyword evidence="9" id="KW-0238">DNA-binding</keyword>
<dbReference type="Ensembl" id="ENSMMDT00005032239.1">
    <property type="protein sequence ID" value="ENSMMDP00005031524.1"/>
    <property type="gene ID" value="ENSMMDG00005014883.1"/>
</dbReference>
<feature type="domain" description="C2H2-type" evidence="14">
    <location>
        <begin position="988"/>
        <end position="1015"/>
    </location>
</feature>
<evidence type="ECO:0000256" key="8">
    <source>
        <dbReference type="ARBA" id="ARBA00023015"/>
    </source>
</evidence>
<dbReference type="GO" id="GO:0000978">
    <property type="term" value="F:RNA polymerase II cis-regulatory region sequence-specific DNA binding"/>
    <property type="evidence" value="ECO:0007669"/>
    <property type="project" value="TreeGrafter"/>
</dbReference>
<organism evidence="15 16">
    <name type="scientific">Myripristis murdjan</name>
    <name type="common">pinecone soldierfish</name>
    <dbReference type="NCBI Taxonomy" id="586833"/>
    <lineage>
        <taxon>Eukaryota</taxon>
        <taxon>Metazoa</taxon>
        <taxon>Chordata</taxon>
        <taxon>Craniata</taxon>
        <taxon>Vertebrata</taxon>
        <taxon>Euteleostomi</taxon>
        <taxon>Actinopterygii</taxon>
        <taxon>Neopterygii</taxon>
        <taxon>Teleostei</taxon>
        <taxon>Neoteleostei</taxon>
        <taxon>Acanthomorphata</taxon>
        <taxon>Holocentriformes</taxon>
        <taxon>Holocentridae</taxon>
        <taxon>Myripristis</taxon>
    </lineage>
</organism>
<evidence type="ECO:0000256" key="7">
    <source>
        <dbReference type="ARBA" id="ARBA00022843"/>
    </source>
</evidence>
<feature type="domain" description="C2H2-type" evidence="14">
    <location>
        <begin position="818"/>
        <end position="845"/>
    </location>
</feature>
<evidence type="ECO:0000256" key="4">
    <source>
        <dbReference type="ARBA" id="ARBA00022737"/>
    </source>
</evidence>
<dbReference type="Gene3D" id="3.30.160.60">
    <property type="entry name" value="Classic Zinc Finger"/>
    <property type="match status" value="12"/>
</dbReference>
<gene>
    <name evidence="15" type="primary">LOC115355468</name>
</gene>
<dbReference type="Pfam" id="PF00096">
    <property type="entry name" value="zf-C2H2"/>
    <property type="match status" value="4"/>
</dbReference>
<dbReference type="PROSITE" id="PS50157">
    <property type="entry name" value="ZINC_FINGER_C2H2_2"/>
    <property type="match status" value="14"/>
</dbReference>
<keyword evidence="8" id="KW-0805">Transcription regulation</keyword>
<dbReference type="InterPro" id="IPR029400">
    <property type="entry name" value="TINF2_N"/>
</dbReference>
<evidence type="ECO:0000256" key="11">
    <source>
        <dbReference type="ARBA" id="ARBA00023242"/>
    </source>
</evidence>
<dbReference type="Pfam" id="PF13912">
    <property type="entry name" value="zf-C2H2_6"/>
    <property type="match status" value="1"/>
</dbReference>
<feature type="domain" description="C2H2-type" evidence="14">
    <location>
        <begin position="790"/>
        <end position="817"/>
    </location>
</feature>
<dbReference type="InterPro" id="IPR036236">
    <property type="entry name" value="Znf_C2H2_sf"/>
</dbReference>
<keyword evidence="7" id="KW-0832">Ubl conjugation</keyword>
<feature type="domain" description="C2H2-type" evidence="14">
    <location>
        <begin position="646"/>
        <end position="673"/>
    </location>
</feature>
<dbReference type="FunFam" id="3.30.160.60:FF:002343">
    <property type="entry name" value="Zinc finger protein 33A"/>
    <property type="match status" value="2"/>
</dbReference>
<keyword evidence="4" id="KW-0677">Repeat</keyword>
<feature type="domain" description="C2H2-type" evidence="14">
    <location>
        <begin position="706"/>
        <end position="733"/>
    </location>
</feature>
<keyword evidence="2" id="KW-1017">Isopeptide bond</keyword>
<evidence type="ECO:0000256" key="2">
    <source>
        <dbReference type="ARBA" id="ARBA00022499"/>
    </source>
</evidence>
<feature type="domain" description="C2H2-type" evidence="14">
    <location>
        <begin position="930"/>
        <end position="957"/>
    </location>
</feature>
<evidence type="ECO:0000256" key="10">
    <source>
        <dbReference type="ARBA" id="ARBA00023163"/>
    </source>
</evidence>
<keyword evidence="16" id="KW-1185">Reference proteome</keyword>
<dbReference type="FunFam" id="3.30.160.60:FF:000624">
    <property type="entry name" value="zinc finger protein 697"/>
    <property type="match status" value="1"/>
</dbReference>
<proteinExistence type="predicted"/>
<dbReference type="FunFam" id="3.30.160.60:FF:000450">
    <property type="entry name" value="PR domain zinc finger protein 14"/>
    <property type="match status" value="1"/>
</dbReference>
<dbReference type="OrthoDB" id="8922241at2759"/>
<keyword evidence="11" id="KW-0539">Nucleus</keyword>
<dbReference type="GO" id="GO:0005634">
    <property type="term" value="C:nucleus"/>
    <property type="evidence" value="ECO:0007669"/>
    <property type="project" value="UniProtKB-SubCell"/>
</dbReference>
<feature type="domain" description="C2H2-type" evidence="14">
    <location>
        <begin position="958"/>
        <end position="985"/>
    </location>
</feature>
<evidence type="ECO:0000256" key="9">
    <source>
        <dbReference type="ARBA" id="ARBA00023125"/>
    </source>
</evidence>
<sequence length="1029" mass="115203">MEARGSADKINEPGLPLSSLRLLVPPLRLLSAAMWQVAKHKDVMNYEKLQEFVVMVTEAVPGLLNYRQRAQLVLGLRARLILELCKGSSRSSVDPQVIQAYLDRLPITSANTDYRDGEVETTESTFIALVQSLLKDPAERAYFFQEVFPVEYGPRYDAALHILLWELLSKLEKLFAVPDLKQTAAWMGSAPSVLEECVQSTPEELSLIYQHHKSSGLLKMPYGPSSTIGSCIMSALSIPPSQKTTTSIGLESMHNYANIINPITFVGADQYSVVTVYTEVEVEVGASDMNEEIVESTEEVHVQTDFYEAEMEALGENDTDDADMECMSSKTEETSESTDIAKALETLTKTFALRKEALDQDAPISKTNNSNTESLNDGKKTKSTVEEEGTQEATEQTVKPTGNAGEGCEPAEDLQGGGTESNTSSECCTELKNEGESLGVSQETTDASCEAHVSQAQQSASPANVRRSTRLQLKTSATGQESCKFKNENNGELKMNKTDVSIAPSVIAIKGIDTDESGEMTSIIFTCPQCPFHNSDENSPPHIHMQNVRTEEYRTLMAAKPDGAEFMPSPCSTDQIFTSIKLFPKGNTEQNRVEQSDNQSIAESTLSVGQSQGKRKALTCETCGKTFTRTSDVRRHQLTHTGERPFHCSQCDRTFQHSWDLAKHESKHHGTAISFSCQLCGSSFTNLRALTVHHKKQHSGESQLPQICSICSQSFPTSSELLEHRKSHGSSQRYICQQCGEGFDSLLARSQHRQTHQVKHQFKCPHCDKTYTRRSDVKRHQATHTGERPYQCNQCSKRFSLHFMLMKHLHVHTGERPFQCSYCPKRFTLVSILARHERMHTGEKPFLCSQCGKGFLSQGELSKHHRSHVDDRPYSCTQCDKRFKSKKTQQEHIFSHTGARPYPCTYCGKGFTKPYALTRHNLIHTGERPFPCGHCEKTFLTLSEAQLHQRIHTGERPYPCNMCELKFKSSSELARHKRSHLGMKPLKPYCEQCMKTFTSKAKLKKHMETHREEGEAAQSSDSPMPEQSK</sequence>
<dbReference type="CDD" id="cd11657">
    <property type="entry name" value="TIN2_N"/>
    <property type="match status" value="1"/>
</dbReference>
<dbReference type="PANTHER" id="PTHR24376:SF235">
    <property type="entry name" value="C2H2-TYPE DOMAIN-CONTAINING PROTEIN"/>
    <property type="match status" value="1"/>
</dbReference>
<keyword evidence="6" id="KW-0862">Zinc</keyword>
<dbReference type="SMART" id="SM00355">
    <property type="entry name" value="ZnF_C2H2"/>
    <property type="match status" value="14"/>
</dbReference>
<reference evidence="15" key="3">
    <citation type="submission" date="2025-09" db="UniProtKB">
        <authorList>
            <consortium name="Ensembl"/>
        </authorList>
    </citation>
    <scope>IDENTIFICATION</scope>
</reference>
<dbReference type="PROSITE" id="PS00028">
    <property type="entry name" value="ZINC_FINGER_C2H2_1"/>
    <property type="match status" value="14"/>
</dbReference>
<dbReference type="GO" id="GO:0001228">
    <property type="term" value="F:DNA-binding transcription activator activity, RNA polymerase II-specific"/>
    <property type="evidence" value="ECO:0007669"/>
    <property type="project" value="TreeGrafter"/>
</dbReference>
<accession>A0A667Z6H4</accession>
<dbReference type="InParanoid" id="A0A667Z6H4"/>
<dbReference type="GO" id="GO:0008270">
    <property type="term" value="F:zinc ion binding"/>
    <property type="evidence" value="ECO:0007669"/>
    <property type="project" value="UniProtKB-KW"/>
</dbReference>
<evidence type="ECO:0000256" key="5">
    <source>
        <dbReference type="ARBA" id="ARBA00022771"/>
    </source>
</evidence>
<feature type="domain" description="C2H2-type" evidence="14">
    <location>
        <begin position="762"/>
        <end position="789"/>
    </location>
</feature>
<feature type="compositionally biased region" description="Polar residues" evidence="13">
    <location>
        <begin position="1017"/>
        <end position="1029"/>
    </location>
</feature>
<dbReference type="FunFam" id="3.30.160.60:FF:000100">
    <property type="entry name" value="Zinc finger 45-like"/>
    <property type="match status" value="1"/>
</dbReference>
<dbReference type="PANTHER" id="PTHR24376">
    <property type="entry name" value="ZINC FINGER PROTEIN"/>
    <property type="match status" value="1"/>
</dbReference>
<dbReference type="GeneTree" id="ENSGT00940000153582"/>
<dbReference type="Pfam" id="PF13894">
    <property type="entry name" value="zf-C2H2_4"/>
    <property type="match status" value="1"/>
</dbReference>
<evidence type="ECO:0000256" key="12">
    <source>
        <dbReference type="PROSITE-ProRule" id="PRU00042"/>
    </source>
</evidence>
<feature type="domain" description="C2H2-type" evidence="14">
    <location>
        <begin position="846"/>
        <end position="873"/>
    </location>
</feature>
<feature type="compositionally biased region" description="Basic and acidic residues" evidence="13">
    <location>
        <begin position="376"/>
        <end position="385"/>
    </location>
</feature>
<evidence type="ECO:0000256" key="6">
    <source>
        <dbReference type="ARBA" id="ARBA00022833"/>
    </source>
</evidence>
<evidence type="ECO:0000313" key="15">
    <source>
        <dbReference type="Ensembl" id="ENSMMDP00005031524.1"/>
    </source>
</evidence>
<evidence type="ECO:0000259" key="14">
    <source>
        <dbReference type="PROSITE" id="PS50157"/>
    </source>
</evidence>
<dbReference type="Pfam" id="PF14973">
    <property type="entry name" value="TINF2_N"/>
    <property type="match status" value="1"/>
</dbReference>
<dbReference type="RefSeq" id="XP_029902140.1">
    <property type="nucleotide sequence ID" value="XM_030046280.1"/>
</dbReference>
<feature type="region of interest" description="Disordered" evidence="13">
    <location>
        <begin position="1004"/>
        <end position="1029"/>
    </location>
</feature>
<dbReference type="GeneID" id="115355468"/>
<evidence type="ECO:0000313" key="16">
    <source>
        <dbReference type="Proteomes" id="UP000472263"/>
    </source>
</evidence>
<evidence type="ECO:0000256" key="3">
    <source>
        <dbReference type="ARBA" id="ARBA00022723"/>
    </source>
</evidence>
<feature type="domain" description="C2H2-type" evidence="14">
    <location>
        <begin position="902"/>
        <end position="929"/>
    </location>
</feature>
<feature type="domain" description="C2H2-type" evidence="14">
    <location>
        <begin position="734"/>
        <end position="761"/>
    </location>
</feature>
<protein>
    <submittedName>
        <fullName evidence="15">Zinc finger protein 23-like</fullName>
    </submittedName>
</protein>
<evidence type="ECO:0000256" key="13">
    <source>
        <dbReference type="SAM" id="MobiDB-lite"/>
    </source>
</evidence>
<name>A0A667Z6H4_9TELE</name>
<keyword evidence="3" id="KW-0479">Metal-binding</keyword>